<dbReference type="InterPro" id="IPR006140">
    <property type="entry name" value="D-isomer_DH_NAD-bd"/>
</dbReference>
<feature type="domain" description="D-isomer specific 2-hydroxyacid dehydrogenase NAD-binding" evidence="6">
    <location>
        <begin position="106"/>
        <end position="283"/>
    </location>
</feature>
<sequence>MTERALVLGLPLLHQAGRDALRANYRLVERDDPAQVAQGIAEADALYAYPPLKVTAPMIAQAPRLKVIAAAGSGVDHIDLAAARDEGIVVTHAVGAGALSVAEHAIGHMLCLAKRLVQLDGAVREGARFGVRLDNPYEEISGRTLAIVGFGAIGRELARIAARGFGMDVIAVTRDGKAVQDDNVRRTLPLHDALAAADIVSVHTPLTASTRGLIGRAELARMKPTAWLVDTSRGGVVDAVALHEALAQGRLAGAALDVFDPEPPPTDHPLLALPNVIVSPHCAGITRGAYRRLSLAAAADIDHALRGLRPPGLVAPESWAGSRAAALSPRPEVAIQPGELQ</sequence>
<dbReference type="InterPro" id="IPR029753">
    <property type="entry name" value="D-isomer_DH_CS"/>
</dbReference>
<dbReference type="InterPro" id="IPR050418">
    <property type="entry name" value="D-iso_2-hydroxyacid_DH_PdxB"/>
</dbReference>
<protein>
    <submittedName>
        <fullName evidence="7">Hydroxyacid dehydrogenase</fullName>
    </submittedName>
</protein>
<keyword evidence="2 4" id="KW-0560">Oxidoreductase</keyword>
<evidence type="ECO:0000256" key="2">
    <source>
        <dbReference type="ARBA" id="ARBA00023002"/>
    </source>
</evidence>
<evidence type="ECO:0000313" key="8">
    <source>
        <dbReference type="Proteomes" id="UP001385892"/>
    </source>
</evidence>
<reference evidence="7 8" key="1">
    <citation type="submission" date="2024-03" db="EMBL/GenBank/DDBJ databases">
        <title>Novel species of the genus Variovorax.</title>
        <authorList>
            <person name="Liu Q."/>
            <person name="Xin Y.-H."/>
        </authorList>
    </citation>
    <scope>NUCLEOTIDE SEQUENCE [LARGE SCALE GENOMIC DNA]</scope>
    <source>
        <strain evidence="7 8">KACC 18900</strain>
    </source>
</reference>
<keyword evidence="3" id="KW-0520">NAD</keyword>
<dbReference type="SUPFAM" id="SSF51735">
    <property type="entry name" value="NAD(P)-binding Rossmann-fold domains"/>
    <property type="match status" value="1"/>
</dbReference>
<keyword evidence="8" id="KW-1185">Reference proteome</keyword>
<dbReference type="EMBL" id="JBBKZT010000009">
    <property type="protein sequence ID" value="MEJ8849186.1"/>
    <property type="molecule type" value="Genomic_DNA"/>
</dbReference>
<evidence type="ECO:0000259" key="6">
    <source>
        <dbReference type="Pfam" id="PF02826"/>
    </source>
</evidence>
<dbReference type="Gene3D" id="3.40.50.720">
    <property type="entry name" value="NAD(P)-binding Rossmann-like Domain"/>
    <property type="match status" value="2"/>
</dbReference>
<dbReference type="Proteomes" id="UP001385892">
    <property type="component" value="Unassembled WGS sequence"/>
</dbReference>
<evidence type="ECO:0000256" key="3">
    <source>
        <dbReference type="ARBA" id="ARBA00023027"/>
    </source>
</evidence>
<evidence type="ECO:0000313" key="7">
    <source>
        <dbReference type="EMBL" id="MEJ8849186.1"/>
    </source>
</evidence>
<dbReference type="RefSeq" id="WP_340344309.1">
    <property type="nucleotide sequence ID" value="NZ_JBBKZT010000009.1"/>
</dbReference>
<proteinExistence type="inferred from homology"/>
<comment type="similarity">
    <text evidence="1 4">Belongs to the D-isomer specific 2-hydroxyacid dehydrogenase family.</text>
</comment>
<evidence type="ECO:0000256" key="4">
    <source>
        <dbReference type="RuleBase" id="RU003719"/>
    </source>
</evidence>
<evidence type="ECO:0000256" key="1">
    <source>
        <dbReference type="ARBA" id="ARBA00005854"/>
    </source>
</evidence>
<dbReference type="SUPFAM" id="SSF52283">
    <property type="entry name" value="Formate/glycerate dehydrogenase catalytic domain-like"/>
    <property type="match status" value="1"/>
</dbReference>
<dbReference type="Pfam" id="PF00389">
    <property type="entry name" value="2-Hacid_dh"/>
    <property type="match status" value="1"/>
</dbReference>
<dbReference type="InterPro" id="IPR036291">
    <property type="entry name" value="NAD(P)-bd_dom_sf"/>
</dbReference>
<dbReference type="PROSITE" id="PS00670">
    <property type="entry name" value="D_2_HYDROXYACID_DH_2"/>
    <property type="match status" value="1"/>
</dbReference>
<evidence type="ECO:0000259" key="5">
    <source>
        <dbReference type="Pfam" id="PF00389"/>
    </source>
</evidence>
<dbReference type="PANTHER" id="PTHR43761">
    <property type="entry name" value="D-ISOMER SPECIFIC 2-HYDROXYACID DEHYDROGENASE FAMILY PROTEIN (AFU_ORTHOLOGUE AFUA_1G13630)"/>
    <property type="match status" value="1"/>
</dbReference>
<organism evidence="7 8">
    <name type="scientific">Variovorax rhizosphaerae</name>
    <dbReference type="NCBI Taxonomy" id="1836200"/>
    <lineage>
        <taxon>Bacteria</taxon>
        <taxon>Pseudomonadati</taxon>
        <taxon>Pseudomonadota</taxon>
        <taxon>Betaproteobacteria</taxon>
        <taxon>Burkholderiales</taxon>
        <taxon>Comamonadaceae</taxon>
        <taxon>Variovorax</taxon>
    </lineage>
</organism>
<dbReference type="InterPro" id="IPR006139">
    <property type="entry name" value="D-isomer_2_OHA_DH_cat_dom"/>
</dbReference>
<dbReference type="Pfam" id="PF02826">
    <property type="entry name" value="2-Hacid_dh_C"/>
    <property type="match status" value="1"/>
</dbReference>
<dbReference type="PANTHER" id="PTHR43761:SF1">
    <property type="entry name" value="D-ISOMER SPECIFIC 2-HYDROXYACID DEHYDROGENASE CATALYTIC DOMAIN-CONTAINING PROTEIN-RELATED"/>
    <property type="match status" value="1"/>
</dbReference>
<comment type="caution">
    <text evidence="7">The sequence shown here is derived from an EMBL/GenBank/DDBJ whole genome shotgun (WGS) entry which is preliminary data.</text>
</comment>
<gene>
    <name evidence="7" type="ORF">WKW82_21190</name>
</gene>
<dbReference type="CDD" id="cd12173">
    <property type="entry name" value="PGDH_4"/>
    <property type="match status" value="1"/>
</dbReference>
<name>A0ABU8WNT5_9BURK</name>
<accession>A0ABU8WNT5</accession>
<feature type="domain" description="D-isomer specific 2-hydroxyacid dehydrogenase catalytic" evidence="5">
    <location>
        <begin position="14"/>
        <end position="314"/>
    </location>
</feature>